<dbReference type="Proteomes" id="UP000481861">
    <property type="component" value="Unassembled WGS sequence"/>
</dbReference>
<feature type="region of interest" description="Disordered" evidence="1">
    <location>
        <begin position="200"/>
        <end position="276"/>
    </location>
</feature>
<organism evidence="2 3">
    <name type="scientific">Massariosphaeria phaeospora</name>
    <dbReference type="NCBI Taxonomy" id="100035"/>
    <lineage>
        <taxon>Eukaryota</taxon>
        <taxon>Fungi</taxon>
        <taxon>Dikarya</taxon>
        <taxon>Ascomycota</taxon>
        <taxon>Pezizomycotina</taxon>
        <taxon>Dothideomycetes</taxon>
        <taxon>Pleosporomycetidae</taxon>
        <taxon>Pleosporales</taxon>
        <taxon>Pleosporales incertae sedis</taxon>
        <taxon>Massariosphaeria</taxon>
    </lineage>
</organism>
<feature type="region of interest" description="Disordered" evidence="1">
    <location>
        <begin position="164"/>
        <end position="185"/>
    </location>
</feature>
<name>A0A7C8MB94_9PLEO</name>
<feature type="compositionally biased region" description="Basic and acidic residues" evidence="1">
    <location>
        <begin position="230"/>
        <end position="256"/>
    </location>
</feature>
<dbReference type="EMBL" id="JAADJZ010000018">
    <property type="protein sequence ID" value="KAF2868782.1"/>
    <property type="molecule type" value="Genomic_DNA"/>
</dbReference>
<evidence type="ECO:0000256" key="1">
    <source>
        <dbReference type="SAM" id="MobiDB-lite"/>
    </source>
</evidence>
<protein>
    <submittedName>
        <fullName evidence="2">Uncharacterized protein</fullName>
    </submittedName>
</protein>
<evidence type="ECO:0000313" key="2">
    <source>
        <dbReference type="EMBL" id="KAF2868782.1"/>
    </source>
</evidence>
<keyword evidence="3" id="KW-1185">Reference proteome</keyword>
<reference evidence="2 3" key="1">
    <citation type="submission" date="2020-01" db="EMBL/GenBank/DDBJ databases">
        <authorList>
            <consortium name="DOE Joint Genome Institute"/>
            <person name="Haridas S."/>
            <person name="Albert R."/>
            <person name="Binder M."/>
            <person name="Bloem J."/>
            <person name="Labutti K."/>
            <person name="Salamov A."/>
            <person name="Andreopoulos B."/>
            <person name="Baker S.E."/>
            <person name="Barry K."/>
            <person name="Bills G."/>
            <person name="Bluhm B.H."/>
            <person name="Cannon C."/>
            <person name="Castanera R."/>
            <person name="Culley D.E."/>
            <person name="Daum C."/>
            <person name="Ezra D."/>
            <person name="Gonzalez J.B."/>
            <person name="Henrissat B."/>
            <person name="Kuo A."/>
            <person name="Liang C."/>
            <person name="Lipzen A."/>
            <person name="Lutzoni F."/>
            <person name="Magnuson J."/>
            <person name="Mondo S."/>
            <person name="Nolan M."/>
            <person name="Ohm R."/>
            <person name="Pangilinan J."/>
            <person name="Park H.-J.H."/>
            <person name="Ramirez L."/>
            <person name="Alfaro M."/>
            <person name="Sun H."/>
            <person name="Tritt A."/>
            <person name="Yoshinaga Y."/>
            <person name="Zwiers L.-H.L."/>
            <person name="Turgeon B.G."/>
            <person name="Goodwin S.B."/>
            <person name="Spatafora J.W."/>
            <person name="Crous P.W."/>
            <person name="Grigoriev I.V."/>
        </authorList>
    </citation>
    <scope>NUCLEOTIDE SEQUENCE [LARGE SCALE GENOMIC DNA]</scope>
    <source>
        <strain evidence="2 3">CBS 611.86</strain>
    </source>
</reference>
<dbReference type="AlphaFoldDB" id="A0A7C8MB94"/>
<gene>
    <name evidence="2" type="ORF">BDV95DRAFT_609687</name>
</gene>
<proteinExistence type="predicted"/>
<accession>A0A7C8MB94</accession>
<feature type="compositionally biased region" description="Basic and acidic residues" evidence="1">
    <location>
        <begin position="164"/>
        <end position="176"/>
    </location>
</feature>
<comment type="caution">
    <text evidence="2">The sequence shown here is derived from an EMBL/GenBank/DDBJ whole genome shotgun (WGS) entry which is preliminary data.</text>
</comment>
<dbReference type="OrthoDB" id="3682293at2759"/>
<sequence length="276" mass="31199">MGKKLDNVEGILGAYGPNFQGNSFNAQTANIRTGEIMQKVHHCNDNDCNGKAATKACYLKLHRAFCLAPIVDDGKDSPTFNQVVICGRSFNVKSPGGCGQHAYGEDHNFDIRAAKNAWPMPKVTWQQRFNDFKAEHDSMMALRVEKQELADRKATMTANQRNKYEQTDKMEQENKRGPIGCFQGSTSVKWQDRKDLSTMTAPKEAPDAPMMKRKDAKAYKKQQRTIFRMDQARAEAEMRRDQEEKAKEAAELAPRKEAKKGKTAGGNRFLSRFGKR</sequence>
<feature type="compositionally biased region" description="Basic and acidic residues" evidence="1">
    <location>
        <begin position="204"/>
        <end position="218"/>
    </location>
</feature>
<evidence type="ECO:0000313" key="3">
    <source>
        <dbReference type="Proteomes" id="UP000481861"/>
    </source>
</evidence>